<dbReference type="PIRSF" id="PIRSF034110">
    <property type="entry name" value="DUF1203"/>
    <property type="match status" value="1"/>
</dbReference>
<reference evidence="1 2" key="1">
    <citation type="submission" date="2020-02" db="EMBL/GenBank/DDBJ databases">
        <title>Genome sequence of Roseobacter ponti.</title>
        <authorList>
            <person name="Hollensteiner J."/>
            <person name="Schneider D."/>
            <person name="Poehlein A."/>
            <person name="Daniel R."/>
        </authorList>
    </citation>
    <scope>NUCLEOTIDE SEQUENCE [LARGE SCALE GENOMIC DNA]</scope>
    <source>
        <strain evidence="1 2">DSM 106830</strain>
    </source>
</reference>
<dbReference type="Proteomes" id="UP000503308">
    <property type="component" value="Chromosome"/>
</dbReference>
<evidence type="ECO:0000313" key="2">
    <source>
        <dbReference type="Proteomes" id="UP000503308"/>
    </source>
</evidence>
<name>A0A858SLP8_9RHOB</name>
<dbReference type="EMBL" id="CP048788">
    <property type="protein sequence ID" value="QJF49829.1"/>
    <property type="molecule type" value="Genomic_DNA"/>
</dbReference>
<proteinExistence type="predicted"/>
<dbReference type="AlphaFoldDB" id="A0A858SLP8"/>
<dbReference type="KEGG" id="rpon:G3256_00920"/>
<evidence type="ECO:0000313" key="1">
    <source>
        <dbReference type="EMBL" id="QJF49829.1"/>
    </source>
</evidence>
<gene>
    <name evidence="1" type="ORF">G3256_00920</name>
</gene>
<keyword evidence="2" id="KW-1185">Reference proteome</keyword>
<dbReference type="Pfam" id="PF06718">
    <property type="entry name" value="DUF1203"/>
    <property type="match status" value="1"/>
</dbReference>
<dbReference type="InterPro" id="IPR009593">
    <property type="entry name" value="DUF1203"/>
</dbReference>
<sequence>MTKYHALETDIVRHWQAGGADAHGQVPQRAVSDGQGNPCRHCLREIPETAEMLILAHRPFETLHPYAECGPVFVCAAPCNRADPDAVPQILTTSPDYLVKGYSGDERIVYGTGAVVPAGDIAGKAAITFEDPRVAFIHVRSARNNCYQLRLDRYGRNQ</sequence>
<accession>A0A858SLP8</accession>
<organism evidence="1 2">
    <name type="scientific">Roseobacter ponti</name>
    <dbReference type="NCBI Taxonomy" id="1891787"/>
    <lineage>
        <taxon>Bacteria</taxon>
        <taxon>Pseudomonadati</taxon>
        <taxon>Pseudomonadota</taxon>
        <taxon>Alphaproteobacteria</taxon>
        <taxon>Rhodobacterales</taxon>
        <taxon>Roseobacteraceae</taxon>
        <taxon>Roseobacter</taxon>
    </lineage>
</organism>
<protein>
    <submittedName>
        <fullName evidence="1">DUF1203 domain-containing protein</fullName>
    </submittedName>
</protein>
<dbReference type="RefSeq" id="WP_169639055.1">
    <property type="nucleotide sequence ID" value="NZ_CP048788.1"/>
</dbReference>